<evidence type="ECO:0000313" key="9">
    <source>
        <dbReference type="Proteomes" id="UP000287547"/>
    </source>
</evidence>
<dbReference type="Proteomes" id="UP000287547">
    <property type="component" value="Unassembled WGS sequence"/>
</dbReference>
<evidence type="ECO:0000256" key="6">
    <source>
        <dbReference type="SAM" id="Phobius"/>
    </source>
</evidence>
<evidence type="ECO:0000256" key="3">
    <source>
        <dbReference type="ARBA" id="ARBA00022692"/>
    </source>
</evidence>
<feature type="transmembrane region" description="Helical" evidence="6">
    <location>
        <begin position="216"/>
        <end position="237"/>
    </location>
</feature>
<organism evidence="8 9">
    <name type="scientific">Kibdelosporangium aridum</name>
    <dbReference type="NCBI Taxonomy" id="2030"/>
    <lineage>
        <taxon>Bacteria</taxon>
        <taxon>Bacillati</taxon>
        <taxon>Actinomycetota</taxon>
        <taxon>Actinomycetes</taxon>
        <taxon>Pseudonocardiales</taxon>
        <taxon>Pseudonocardiaceae</taxon>
        <taxon>Kibdelosporangium</taxon>
    </lineage>
</organism>
<proteinExistence type="predicted"/>
<name>A0A428ZK85_KIBAR</name>
<dbReference type="GO" id="GO:0022857">
    <property type="term" value="F:transmembrane transporter activity"/>
    <property type="evidence" value="ECO:0007669"/>
    <property type="project" value="InterPro"/>
</dbReference>
<feature type="transmembrane region" description="Helical" evidence="6">
    <location>
        <begin position="338"/>
        <end position="363"/>
    </location>
</feature>
<feature type="transmembrane region" description="Helical" evidence="6">
    <location>
        <begin position="304"/>
        <end position="326"/>
    </location>
</feature>
<gene>
    <name evidence="8" type="ORF">DMH04_07645</name>
</gene>
<dbReference type="RefSeq" id="WP_051794020.1">
    <property type="nucleotide sequence ID" value="NZ_QHKI01000004.1"/>
</dbReference>
<feature type="transmembrane region" description="Helical" evidence="6">
    <location>
        <begin position="369"/>
        <end position="389"/>
    </location>
</feature>
<evidence type="ECO:0000256" key="1">
    <source>
        <dbReference type="ARBA" id="ARBA00004651"/>
    </source>
</evidence>
<dbReference type="OrthoDB" id="3811961at2"/>
<comment type="subcellular location">
    <subcellularLocation>
        <location evidence="1">Cell membrane</location>
        <topology evidence="1">Multi-pass membrane protein</topology>
    </subcellularLocation>
</comment>
<dbReference type="InterPro" id="IPR011701">
    <property type="entry name" value="MFS"/>
</dbReference>
<comment type="caution">
    <text evidence="8">The sequence shown here is derived from an EMBL/GenBank/DDBJ whole genome shotgun (WGS) entry which is preliminary data.</text>
</comment>
<dbReference type="Pfam" id="PF07690">
    <property type="entry name" value="MFS_1"/>
    <property type="match status" value="1"/>
</dbReference>
<dbReference type="EMBL" id="QHKI01000004">
    <property type="protein sequence ID" value="RSM88509.1"/>
    <property type="molecule type" value="Genomic_DNA"/>
</dbReference>
<sequence>MGRDFAWLWRAYTVSTLGTYVALDAFPMIAIFALHVSEAQVSLIAAVGGAMGALLAVPLGPWVEFRRKRPLMIHADLVRFLALMTVPGAYALDVLTYYHLLVVTVVVATADIVFVGASGAHLKGLVAPDQLTTANGKFESVLWVSAAVGPPLGGGMIGLLGPVVTTVSNAVSYLLSALGIRMIKAPEPPPPQRKHTNVGLGEGWRAIIRDPGLRRFFASNVLVSALIMACGPLLAFLMLRELGFTALEYGLALGISCLGGIVGARLSRPLAKRFGQRKILLGFGVARTLWLTGLAFVGPGVTGLLVVIAVEISMITCIGIFTPVFATYRLERAPHDALARVLTAWTISSRTAIAVLTALWGVLASLTSVRIAIGIAGVLMLLTSLLLPWRRQNWESTESASANDVTTAAT</sequence>
<evidence type="ECO:0000259" key="7">
    <source>
        <dbReference type="PROSITE" id="PS50850"/>
    </source>
</evidence>
<dbReference type="PANTHER" id="PTHR23513:SF6">
    <property type="entry name" value="MAJOR FACILITATOR SUPERFAMILY ASSOCIATED DOMAIN-CONTAINING PROTEIN"/>
    <property type="match status" value="1"/>
</dbReference>
<protein>
    <submittedName>
        <fullName evidence="8">MFS transporter</fullName>
    </submittedName>
</protein>
<dbReference type="InterPro" id="IPR020846">
    <property type="entry name" value="MFS_dom"/>
</dbReference>
<feature type="transmembrane region" description="Helical" evidence="6">
    <location>
        <begin position="12"/>
        <end position="34"/>
    </location>
</feature>
<evidence type="ECO:0000313" key="8">
    <source>
        <dbReference type="EMBL" id="RSM88509.1"/>
    </source>
</evidence>
<keyword evidence="4 6" id="KW-1133">Transmembrane helix</keyword>
<dbReference type="InterPro" id="IPR036259">
    <property type="entry name" value="MFS_trans_sf"/>
</dbReference>
<feature type="domain" description="Major facilitator superfamily (MFS) profile" evidence="7">
    <location>
        <begin position="165"/>
        <end position="410"/>
    </location>
</feature>
<feature type="transmembrane region" description="Helical" evidence="6">
    <location>
        <begin position="97"/>
        <end position="120"/>
    </location>
</feature>
<dbReference type="SUPFAM" id="SSF103473">
    <property type="entry name" value="MFS general substrate transporter"/>
    <property type="match status" value="1"/>
</dbReference>
<keyword evidence="2" id="KW-1003">Cell membrane</keyword>
<dbReference type="GO" id="GO:0005886">
    <property type="term" value="C:plasma membrane"/>
    <property type="evidence" value="ECO:0007669"/>
    <property type="project" value="UniProtKB-SubCell"/>
</dbReference>
<evidence type="ECO:0000256" key="4">
    <source>
        <dbReference type="ARBA" id="ARBA00022989"/>
    </source>
</evidence>
<dbReference type="PROSITE" id="PS50850">
    <property type="entry name" value="MFS"/>
    <property type="match status" value="1"/>
</dbReference>
<feature type="transmembrane region" description="Helical" evidence="6">
    <location>
        <begin position="249"/>
        <end position="267"/>
    </location>
</feature>
<dbReference type="AlphaFoldDB" id="A0A428ZK85"/>
<feature type="transmembrane region" description="Helical" evidence="6">
    <location>
        <begin position="279"/>
        <end position="298"/>
    </location>
</feature>
<keyword evidence="5 6" id="KW-0472">Membrane</keyword>
<dbReference type="PANTHER" id="PTHR23513">
    <property type="entry name" value="INTEGRAL MEMBRANE EFFLUX PROTEIN-RELATED"/>
    <property type="match status" value="1"/>
</dbReference>
<evidence type="ECO:0000256" key="5">
    <source>
        <dbReference type="ARBA" id="ARBA00023136"/>
    </source>
</evidence>
<feature type="transmembrane region" description="Helical" evidence="6">
    <location>
        <begin position="40"/>
        <end position="59"/>
    </location>
</feature>
<dbReference type="CDD" id="cd06173">
    <property type="entry name" value="MFS_MefA_like"/>
    <property type="match status" value="1"/>
</dbReference>
<evidence type="ECO:0000256" key="2">
    <source>
        <dbReference type="ARBA" id="ARBA00022475"/>
    </source>
</evidence>
<keyword evidence="3 6" id="KW-0812">Transmembrane</keyword>
<reference evidence="8 9" key="1">
    <citation type="submission" date="2018-05" db="EMBL/GenBank/DDBJ databases">
        <title>Evolution of GPA BGCs.</title>
        <authorList>
            <person name="Waglechner N."/>
            <person name="Wright G.D."/>
        </authorList>
    </citation>
    <scope>NUCLEOTIDE SEQUENCE [LARGE SCALE GENOMIC DNA]</scope>
    <source>
        <strain evidence="8 9">A82846</strain>
    </source>
</reference>
<dbReference type="Gene3D" id="1.20.1250.20">
    <property type="entry name" value="MFS general substrate transporter like domains"/>
    <property type="match status" value="1"/>
</dbReference>
<accession>A0A428ZK85</accession>